<gene>
    <name evidence="4" type="primary">LOC107733331</name>
</gene>
<dbReference type="InterPro" id="IPR036645">
    <property type="entry name" value="Elafin-like_sf"/>
</dbReference>
<sequence>MTARAYFSLIAVLSCLFGYLSITHAIQRRATVDGLCPERLTVVPSRRGCASDEDCPGGHKCCRFDSGPVCVLPVFMKPGHCPIPEMIPLCAESCFHDFQCPATQKCCPTTGGFACSEPRGQGIGQARCQGSFQGSGQGQSSGQGSGYGQGQGSGQGSGHGQGSGQGSGHGQGSGQGSGHGQGSGQGSGHGQGSGRLKNWCFFWYNLAVFSHNCFLALVL</sequence>
<dbReference type="InterPro" id="IPR008197">
    <property type="entry name" value="WAP_dom"/>
</dbReference>
<dbReference type="SMART" id="SM00217">
    <property type="entry name" value="WAP"/>
    <property type="match status" value="2"/>
</dbReference>
<feature type="region of interest" description="Disordered" evidence="1">
    <location>
        <begin position="126"/>
        <end position="190"/>
    </location>
</feature>
<evidence type="ECO:0000256" key="1">
    <source>
        <dbReference type="SAM" id="MobiDB-lite"/>
    </source>
</evidence>
<proteinExistence type="predicted"/>
<accession>A0A673NMN6</accession>
<dbReference type="Ensembl" id="ENSSRHT00000106535.1">
    <property type="protein sequence ID" value="ENSSRHP00000103744.1"/>
    <property type="gene ID" value="ENSSRHG00000050719.1"/>
</dbReference>
<reference evidence="4" key="2">
    <citation type="submission" date="2025-09" db="UniProtKB">
        <authorList>
            <consortium name="Ensembl"/>
        </authorList>
    </citation>
    <scope>IDENTIFICATION</scope>
</reference>
<dbReference type="SUPFAM" id="SSF57256">
    <property type="entry name" value="Elafin-like"/>
    <property type="match status" value="2"/>
</dbReference>
<dbReference type="AlphaFoldDB" id="A0A673NMN6"/>
<evidence type="ECO:0000313" key="4">
    <source>
        <dbReference type="Ensembl" id="ENSSRHP00000103744.1"/>
    </source>
</evidence>
<evidence type="ECO:0000256" key="2">
    <source>
        <dbReference type="SAM" id="SignalP"/>
    </source>
</evidence>
<dbReference type="PROSITE" id="PS51257">
    <property type="entry name" value="PROKAR_LIPOPROTEIN"/>
    <property type="match status" value="1"/>
</dbReference>
<dbReference type="Proteomes" id="UP000472270">
    <property type="component" value="Unassembled WGS sequence"/>
</dbReference>
<dbReference type="PROSITE" id="PS51390">
    <property type="entry name" value="WAP"/>
    <property type="match status" value="1"/>
</dbReference>
<dbReference type="PANTHER" id="PTHR37612:SF11">
    <property type="entry name" value="GLYCINE-RICH CELL WALL STRUCTURAL PROTEIN 1"/>
    <property type="match status" value="1"/>
</dbReference>
<dbReference type="GO" id="GO:0030414">
    <property type="term" value="F:peptidase inhibitor activity"/>
    <property type="evidence" value="ECO:0007669"/>
    <property type="project" value="InterPro"/>
</dbReference>
<dbReference type="Gene3D" id="4.10.75.10">
    <property type="entry name" value="Elafin-like"/>
    <property type="match status" value="2"/>
</dbReference>
<dbReference type="InterPro" id="IPR052258">
    <property type="entry name" value="Diverse_Func_Domain-Protein"/>
</dbReference>
<protein>
    <submittedName>
        <fullName evidence="4">GPI-anchored CFEM domain protein A-like</fullName>
    </submittedName>
</protein>
<dbReference type="PANTHER" id="PTHR37612">
    <property type="entry name" value="FIBROIN HEAVY CHAIN FIB-H LIKE PROTEIN"/>
    <property type="match status" value="1"/>
</dbReference>
<feature type="signal peptide" evidence="2">
    <location>
        <begin position="1"/>
        <end position="25"/>
    </location>
</feature>
<evidence type="ECO:0000259" key="3">
    <source>
        <dbReference type="PROSITE" id="PS51390"/>
    </source>
</evidence>
<dbReference type="GO" id="GO:0005576">
    <property type="term" value="C:extracellular region"/>
    <property type="evidence" value="ECO:0007669"/>
    <property type="project" value="InterPro"/>
</dbReference>
<dbReference type="Pfam" id="PF00095">
    <property type="entry name" value="WAP"/>
    <property type="match status" value="2"/>
</dbReference>
<evidence type="ECO:0000313" key="5">
    <source>
        <dbReference type="Proteomes" id="UP000472270"/>
    </source>
</evidence>
<reference evidence="4" key="1">
    <citation type="submission" date="2025-08" db="UniProtKB">
        <authorList>
            <consortium name="Ensembl"/>
        </authorList>
    </citation>
    <scope>IDENTIFICATION</scope>
</reference>
<feature type="chain" id="PRO_5025562224" evidence="2">
    <location>
        <begin position="26"/>
        <end position="219"/>
    </location>
</feature>
<keyword evidence="5" id="KW-1185">Reference proteome</keyword>
<feature type="compositionally biased region" description="Gly residues" evidence="1">
    <location>
        <begin position="133"/>
        <end position="190"/>
    </location>
</feature>
<name>A0A673NMN6_9TELE</name>
<feature type="domain" description="WAP" evidence="3">
    <location>
        <begin position="74"/>
        <end position="119"/>
    </location>
</feature>
<keyword evidence="2" id="KW-0732">Signal</keyword>
<organism evidence="4 5">
    <name type="scientific">Sinocyclocheilus rhinocerous</name>
    <dbReference type="NCBI Taxonomy" id="307959"/>
    <lineage>
        <taxon>Eukaryota</taxon>
        <taxon>Metazoa</taxon>
        <taxon>Chordata</taxon>
        <taxon>Craniata</taxon>
        <taxon>Vertebrata</taxon>
        <taxon>Euteleostomi</taxon>
        <taxon>Actinopterygii</taxon>
        <taxon>Neopterygii</taxon>
        <taxon>Teleostei</taxon>
        <taxon>Ostariophysi</taxon>
        <taxon>Cypriniformes</taxon>
        <taxon>Cyprinidae</taxon>
        <taxon>Cyprininae</taxon>
        <taxon>Sinocyclocheilus</taxon>
    </lineage>
</organism>